<dbReference type="GeneID" id="94833552"/>
<dbReference type="Pfam" id="PF10416">
    <property type="entry name" value="IBD"/>
    <property type="match status" value="1"/>
</dbReference>
<dbReference type="EMBL" id="MLAK01000502">
    <property type="protein sequence ID" value="OHT13652.1"/>
    <property type="molecule type" value="Genomic_DNA"/>
</dbReference>
<dbReference type="VEuPathDB" id="TrichDB:TRFO_16219"/>
<name>A0A1J4KV83_9EUKA</name>
<dbReference type="InterPro" id="IPR036390">
    <property type="entry name" value="WH_DNA-bd_sf"/>
</dbReference>
<protein>
    <submittedName>
        <fullName evidence="3">39 kDa initiator binding protein</fullName>
    </submittedName>
</protein>
<dbReference type="AlphaFoldDB" id="A0A1J4KV83"/>
<dbReference type="Pfam" id="PF11422">
    <property type="entry name" value="IBP39"/>
    <property type="match status" value="1"/>
</dbReference>
<organism evidence="3 4">
    <name type="scientific">Tritrichomonas foetus</name>
    <dbReference type="NCBI Taxonomy" id="1144522"/>
    <lineage>
        <taxon>Eukaryota</taxon>
        <taxon>Metamonada</taxon>
        <taxon>Parabasalia</taxon>
        <taxon>Tritrichomonadida</taxon>
        <taxon>Tritrichomonadidae</taxon>
        <taxon>Tritrichomonas</taxon>
    </lineage>
</organism>
<feature type="domain" description="Initiator binding" evidence="1">
    <location>
        <begin position="4"/>
        <end position="92"/>
    </location>
</feature>
<sequence>MMILPLDLQSILKRKSSRDPSSRFSSKLHLLLSFVLKNTEQNLEDIIGCAWVNEEEFKLNKKQICLVLGIKLNTLNVNLHALGFIQQKHNKDGWTLWKRPGFTRSSPDIADSQGAAVPKIKMSNPQITKIKIGKVSPEEVEQFNLIARKTWAELNKLNGGDINYIVKTNEFIHAAACRFKQQEQPLQNAIDVLQAIIAPNPLQDRITFPQFAKFLAMFGPENTIMLKIASLLSCSNQSGQWLFFGKSDTIMSFYGTFNDSEPNCLELFHMNSPPVRIWNMPLTDANGDYIRDEITSYLSWEDYFQKHPVNIGMPPISDFSTY</sequence>
<evidence type="ECO:0000259" key="2">
    <source>
        <dbReference type="Pfam" id="PF11422"/>
    </source>
</evidence>
<evidence type="ECO:0000313" key="3">
    <source>
        <dbReference type="EMBL" id="OHT13652.1"/>
    </source>
</evidence>
<gene>
    <name evidence="3" type="ORF">TRFO_16219</name>
</gene>
<accession>A0A1J4KV83</accession>
<dbReference type="Proteomes" id="UP000179807">
    <property type="component" value="Unassembled WGS sequence"/>
</dbReference>
<dbReference type="InterPro" id="IPR036184">
    <property type="entry name" value="IBP39-like_C_sf"/>
</dbReference>
<dbReference type="RefSeq" id="XP_068366788.1">
    <property type="nucleotide sequence ID" value="XM_068498848.1"/>
</dbReference>
<keyword evidence="4" id="KW-1185">Reference proteome</keyword>
<dbReference type="InterPro" id="IPR036388">
    <property type="entry name" value="WH-like_DNA-bd_sf"/>
</dbReference>
<dbReference type="Gene3D" id="1.10.10.10">
    <property type="entry name" value="Winged helix-like DNA-binding domain superfamily/Winged helix DNA-binding domain"/>
    <property type="match status" value="1"/>
</dbReference>
<feature type="domain" description="Initiator binding protein 39kDa C-terminal" evidence="2">
    <location>
        <begin position="129"/>
        <end position="305"/>
    </location>
</feature>
<dbReference type="OrthoDB" id="10457147at2759"/>
<reference evidence="3" key="1">
    <citation type="submission" date="2016-10" db="EMBL/GenBank/DDBJ databases">
        <authorList>
            <person name="Benchimol M."/>
            <person name="Almeida L.G."/>
            <person name="Vasconcelos A.T."/>
            <person name="Perreira-Neves A."/>
            <person name="Rosa I.A."/>
            <person name="Tasca T."/>
            <person name="Bogo M.R."/>
            <person name="de Souza W."/>
        </authorList>
    </citation>
    <scope>NUCLEOTIDE SEQUENCE [LARGE SCALE GENOMIC DNA]</scope>
    <source>
        <strain evidence="3">K</strain>
    </source>
</reference>
<evidence type="ECO:0000259" key="1">
    <source>
        <dbReference type="Pfam" id="PF10416"/>
    </source>
</evidence>
<dbReference type="InterPro" id="IPR024238">
    <property type="entry name" value="IBP39_C"/>
</dbReference>
<dbReference type="SUPFAM" id="SSF103409">
    <property type="entry name" value="39 kda initiator binding protein, IBP39, C-terminal domains"/>
    <property type="match status" value="1"/>
</dbReference>
<proteinExistence type="predicted"/>
<evidence type="ECO:0000313" key="4">
    <source>
        <dbReference type="Proteomes" id="UP000179807"/>
    </source>
</evidence>
<comment type="caution">
    <text evidence="3">The sequence shown here is derived from an EMBL/GenBank/DDBJ whole genome shotgun (WGS) entry which is preliminary data.</text>
</comment>
<dbReference type="InterPro" id="IPR018845">
    <property type="entry name" value="Initiator-bd"/>
</dbReference>
<dbReference type="SUPFAM" id="SSF46785">
    <property type="entry name" value="Winged helix' DNA-binding domain"/>
    <property type="match status" value="1"/>
</dbReference>